<reference evidence="2 3" key="1">
    <citation type="submission" date="2024-09" db="EMBL/GenBank/DDBJ databases">
        <title>Chromosome-scale assembly of Riccia sorocarpa.</title>
        <authorList>
            <person name="Paukszto L."/>
        </authorList>
    </citation>
    <scope>NUCLEOTIDE SEQUENCE [LARGE SCALE GENOMIC DNA]</scope>
    <source>
        <strain evidence="2">LP-2024</strain>
        <tissue evidence="2">Aerial parts of the thallus</tissue>
    </source>
</reference>
<accession>A0ABD3GAC7</accession>
<dbReference type="EMBL" id="JBJQOH010000008">
    <property type="protein sequence ID" value="KAL3675142.1"/>
    <property type="molecule type" value="Genomic_DNA"/>
</dbReference>
<dbReference type="InterPro" id="IPR036236">
    <property type="entry name" value="Znf_C2H2_sf"/>
</dbReference>
<protein>
    <submittedName>
        <fullName evidence="2">Uncharacterized protein</fullName>
    </submittedName>
</protein>
<dbReference type="Proteomes" id="UP001633002">
    <property type="component" value="Unassembled WGS sequence"/>
</dbReference>
<evidence type="ECO:0000313" key="3">
    <source>
        <dbReference type="Proteomes" id="UP001633002"/>
    </source>
</evidence>
<feature type="compositionally biased region" description="Basic and acidic residues" evidence="1">
    <location>
        <begin position="143"/>
        <end position="154"/>
    </location>
</feature>
<dbReference type="AlphaFoldDB" id="A0ABD3GAC7"/>
<dbReference type="SUPFAM" id="SSF57667">
    <property type="entry name" value="beta-beta-alpha zinc fingers"/>
    <property type="match status" value="1"/>
</dbReference>
<organism evidence="2 3">
    <name type="scientific">Riccia sorocarpa</name>
    <dbReference type="NCBI Taxonomy" id="122646"/>
    <lineage>
        <taxon>Eukaryota</taxon>
        <taxon>Viridiplantae</taxon>
        <taxon>Streptophyta</taxon>
        <taxon>Embryophyta</taxon>
        <taxon>Marchantiophyta</taxon>
        <taxon>Marchantiopsida</taxon>
        <taxon>Marchantiidae</taxon>
        <taxon>Marchantiales</taxon>
        <taxon>Ricciaceae</taxon>
        <taxon>Riccia</taxon>
    </lineage>
</organism>
<gene>
    <name evidence="2" type="ORF">R1sor_025090</name>
</gene>
<name>A0ABD3GAC7_9MARC</name>
<proteinExistence type="predicted"/>
<feature type="region of interest" description="Disordered" evidence="1">
    <location>
        <begin position="84"/>
        <end position="154"/>
    </location>
</feature>
<sequence length="154" mass="17524">MHTSQVYLVRMLRLRAVIHDSYAQCRGKRKDRDEEVTPALAAIRADLIIHLMEKSERKEAWKCDVCNVKGSGYMSCKNHIESERHQKEIPTFPKPALEHNNTLPTENVKPAAPNEKLKKTASSSAQATPPTLPSEGRPHSTTRKLEWGNDKERE</sequence>
<evidence type="ECO:0000313" key="2">
    <source>
        <dbReference type="EMBL" id="KAL3675142.1"/>
    </source>
</evidence>
<feature type="compositionally biased region" description="Polar residues" evidence="1">
    <location>
        <begin position="120"/>
        <end position="129"/>
    </location>
</feature>
<comment type="caution">
    <text evidence="2">The sequence shown here is derived from an EMBL/GenBank/DDBJ whole genome shotgun (WGS) entry which is preliminary data.</text>
</comment>
<evidence type="ECO:0000256" key="1">
    <source>
        <dbReference type="SAM" id="MobiDB-lite"/>
    </source>
</evidence>
<keyword evidence="3" id="KW-1185">Reference proteome</keyword>